<dbReference type="KEGG" id="nwl:NWFMUON74_43390"/>
<feature type="compositionally biased region" description="Basic residues" evidence="1">
    <location>
        <begin position="1"/>
        <end position="12"/>
    </location>
</feature>
<evidence type="ECO:0000256" key="2">
    <source>
        <dbReference type="SAM" id="Phobius"/>
    </source>
</evidence>
<evidence type="ECO:0000313" key="5">
    <source>
        <dbReference type="Proteomes" id="UP000516173"/>
    </source>
</evidence>
<name>A0A7G1KMW1_9NOCA</name>
<feature type="region of interest" description="Disordered" evidence="1">
    <location>
        <begin position="1"/>
        <end position="21"/>
    </location>
</feature>
<protein>
    <recommendedName>
        <fullName evidence="3">DUF8176 domain-containing protein</fullName>
    </recommendedName>
</protein>
<dbReference type="RefSeq" id="WP_280373926.1">
    <property type="nucleotide sequence ID" value="NZ_JARWPS010000310.1"/>
</dbReference>
<proteinExistence type="predicted"/>
<dbReference type="InterPro" id="IPR058489">
    <property type="entry name" value="DUF8176"/>
</dbReference>
<evidence type="ECO:0000313" key="4">
    <source>
        <dbReference type="EMBL" id="BCK56567.1"/>
    </source>
</evidence>
<evidence type="ECO:0000256" key="1">
    <source>
        <dbReference type="SAM" id="MobiDB-lite"/>
    </source>
</evidence>
<organism evidence="4 5">
    <name type="scientific">Nocardia wallacei</name>
    <dbReference type="NCBI Taxonomy" id="480035"/>
    <lineage>
        <taxon>Bacteria</taxon>
        <taxon>Bacillati</taxon>
        <taxon>Actinomycetota</taxon>
        <taxon>Actinomycetes</taxon>
        <taxon>Mycobacteriales</taxon>
        <taxon>Nocardiaceae</taxon>
        <taxon>Nocardia</taxon>
    </lineage>
</organism>
<evidence type="ECO:0000259" key="3">
    <source>
        <dbReference type="Pfam" id="PF26527"/>
    </source>
</evidence>
<dbReference type="Proteomes" id="UP000516173">
    <property type="component" value="Chromosome"/>
</dbReference>
<keyword evidence="5" id="KW-1185">Reference proteome</keyword>
<accession>A0A7G1KMW1</accession>
<dbReference type="Pfam" id="PF26527">
    <property type="entry name" value="DUF8176"/>
    <property type="match status" value="1"/>
</dbReference>
<feature type="transmembrane region" description="Helical" evidence="2">
    <location>
        <begin position="48"/>
        <end position="68"/>
    </location>
</feature>
<feature type="domain" description="DUF8176" evidence="3">
    <location>
        <begin position="94"/>
        <end position="211"/>
    </location>
</feature>
<sequence length="218" mass="22397">MAVQRKTRHGRSRGVAAARGGDTRVPVWPGMIAPAPPRPPARKHGRRGVLVGSAATVGTVLVIGGLVLSRVDARAPTPPGPVVGTAALGLGGGAECEPVRTADLVRGNGVGSTESGPDAILAFQHAYYVTRSGTAARAVTAPGAWVSPATVIDVGIATVPVGTRHCVEIVPQPSGAFFVTVTETRLDRSTRIYRQFVTVGGPAGTILITRIDPVRAPR</sequence>
<dbReference type="EMBL" id="AP023396">
    <property type="protein sequence ID" value="BCK56567.1"/>
    <property type="molecule type" value="Genomic_DNA"/>
</dbReference>
<keyword evidence="2" id="KW-0812">Transmembrane</keyword>
<gene>
    <name evidence="4" type="ORF">NWFMUON74_43390</name>
</gene>
<keyword evidence="2" id="KW-1133">Transmembrane helix</keyword>
<reference evidence="4 5" key="1">
    <citation type="submission" date="2020-08" db="EMBL/GenBank/DDBJ databases">
        <title>Genome Sequencing of Nocardia wallacei strain FMUON74 and assembly.</title>
        <authorList>
            <person name="Toyokawa M."/>
            <person name="Uesaka K."/>
        </authorList>
    </citation>
    <scope>NUCLEOTIDE SEQUENCE [LARGE SCALE GENOMIC DNA]</scope>
    <source>
        <strain evidence="4 5">FMUON74</strain>
    </source>
</reference>
<keyword evidence="2" id="KW-0472">Membrane</keyword>
<dbReference type="AlphaFoldDB" id="A0A7G1KMW1"/>